<dbReference type="PANTHER" id="PTHR14647">
    <property type="entry name" value="GALACTOSE-3-O-SULFOTRANSFERASE"/>
    <property type="match status" value="1"/>
</dbReference>
<dbReference type="Proteomes" id="UP001162483">
    <property type="component" value="Unassembled WGS sequence"/>
</dbReference>
<dbReference type="InterPro" id="IPR027417">
    <property type="entry name" value="P-loop_NTPase"/>
</dbReference>
<comment type="caution">
    <text evidence="10">The sequence shown here is derived from an EMBL/GenBank/DDBJ whole genome shotgun (WGS) entry which is preliminary data.</text>
</comment>
<evidence type="ECO:0000256" key="8">
    <source>
        <dbReference type="ARBA" id="ARBA00023136"/>
    </source>
</evidence>
<evidence type="ECO:0000256" key="2">
    <source>
        <dbReference type="ARBA" id="ARBA00008124"/>
    </source>
</evidence>
<name>A0ABN9AJ95_9NEOB</name>
<evidence type="ECO:0008006" key="12">
    <source>
        <dbReference type="Google" id="ProtNLM"/>
    </source>
</evidence>
<keyword evidence="6" id="KW-1133">Transmembrane helix</keyword>
<dbReference type="InterPro" id="IPR009729">
    <property type="entry name" value="Gal-3-0_sulfotransfrase"/>
</dbReference>
<accession>A0ABN9AJ95</accession>
<evidence type="ECO:0000256" key="7">
    <source>
        <dbReference type="ARBA" id="ARBA00023034"/>
    </source>
</evidence>
<keyword evidence="3" id="KW-0808">Transferase</keyword>
<evidence type="ECO:0000313" key="11">
    <source>
        <dbReference type="Proteomes" id="UP001162483"/>
    </source>
</evidence>
<evidence type="ECO:0000256" key="5">
    <source>
        <dbReference type="ARBA" id="ARBA00022968"/>
    </source>
</evidence>
<evidence type="ECO:0000256" key="3">
    <source>
        <dbReference type="ARBA" id="ARBA00022679"/>
    </source>
</evidence>
<keyword evidence="7" id="KW-0333">Golgi apparatus</keyword>
<keyword evidence="5" id="KW-0735">Signal-anchor</keyword>
<keyword evidence="4" id="KW-0812">Transmembrane</keyword>
<evidence type="ECO:0000256" key="4">
    <source>
        <dbReference type="ARBA" id="ARBA00022692"/>
    </source>
</evidence>
<evidence type="ECO:0000256" key="9">
    <source>
        <dbReference type="ARBA" id="ARBA00023180"/>
    </source>
</evidence>
<dbReference type="EMBL" id="CATNWA010000299">
    <property type="protein sequence ID" value="CAI9536102.1"/>
    <property type="molecule type" value="Genomic_DNA"/>
</dbReference>
<gene>
    <name evidence="10" type="ORF">SPARVUS_LOCUS980727</name>
</gene>
<dbReference type="PANTHER" id="PTHR14647:SF62">
    <property type="entry name" value="GALACTOSE-3-O-SULFOTRANSFERASE 2"/>
    <property type="match status" value="1"/>
</dbReference>
<keyword evidence="8" id="KW-0472">Membrane</keyword>
<evidence type="ECO:0000313" key="10">
    <source>
        <dbReference type="EMBL" id="CAI9536102.1"/>
    </source>
</evidence>
<organism evidence="10 11">
    <name type="scientific">Staurois parvus</name>
    <dbReference type="NCBI Taxonomy" id="386267"/>
    <lineage>
        <taxon>Eukaryota</taxon>
        <taxon>Metazoa</taxon>
        <taxon>Chordata</taxon>
        <taxon>Craniata</taxon>
        <taxon>Vertebrata</taxon>
        <taxon>Euteleostomi</taxon>
        <taxon>Amphibia</taxon>
        <taxon>Batrachia</taxon>
        <taxon>Anura</taxon>
        <taxon>Neobatrachia</taxon>
        <taxon>Ranoidea</taxon>
        <taxon>Ranidae</taxon>
        <taxon>Staurois</taxon>
    </lineage>
</organism>
<sequence>MNILLRYGEFHNLTFAFPVRYTYYFYPKFFSASYVDGFSEKGNKIFNIMCHHMRFMVTEVQKVMPNDTFYFTVLRNPISLMESSFSYYKDKGPFTKASNLEDFLNNTSTYYDVKMNNSHLAKNLITFDLGFNPNGVDTIKNVKTTLETVDQIFDLVLIMEYFDESLILLKDALCWSFDDVLSFPLNRRSNMTKKALTLETQEKVRRWNSLDWQLYIYFNNSFWKHVEKFGRERMQREVQILQMKRSENEKKCLQSEVVPSKIKGNLMMPHQSGIATILGYNLKPEIKTNRSLCQRLIIPEVQYSNLLRYLQKRKQKLFYENKAGA</sequence>
<protein>
    <recommendedName>
        <fullName evidence="12">Galactose-3-O-sulfotransferase 2</fullName>
    </recommendedName>
</protein>
<comment type="similarity">
    <text evidence="2">Belongs to the galactose-3-O-sulfotransferase family.</text>
</comment>
<comment type="subcellular location">
    <subcellularLocation>
        <location evidence="1">Golgi apparatus membrane</location>
        <topology evidence="1">Single-pass type II membrane protein</topology>
    </subcellularLocation>
</comment>
<dbReference type="Gene3D" id="3.40.50.300">
    <property type="entry name" value="P-loop containing nucleotide triphosphate hydrolases"/>
    <property type="match status" value="1"/>
</dbReference>
<dbReference type="Pfam" id="PF06990">
    <property type="entry name" value="Gal-3-0_sulfotr"/>
    <property type="match status" value="1"/>
</dbReference>
<reference evidence="10" key="1">
    <citation type="submission" date="2023-05" db="EMBL/GenBank/DDBJ databases">
        <authorList>
            <person name="Stuckert A."/>
        </authorList>
    </citation>
    <scope>NUCLEOTIDE SEQUENCE</scope>
</reference>
<evidence type="ECO:0000256" key="1">
    <source>
        <dbReference type="ARBA" id="ARBA00004323"/>
    </source>
</evidence>
<keyword evidence="11" id="KW-1185">Reference proteome</keyword>
<evidence type="ECO:0000256" key="6">
    <source>
        <dbReference type="ARBA" id="ARBA00022989"/>
    </source>
</evidence>
<keyword evidence="9" id="KW-0325">Glycoprotein</keyword>
<proteinExistence type="inferred from homology"/>